<feature type="compositionally biased region" description="Basic and acidic residues" evidence="1">
    <location>
        <begin position="514"/>
        <end position="527"/>
    </location>
</feature>
<feature type="compositionally biased region" description="Low complexity" evidence="1">
    <location>
        <begin position="630"/>
        <end position="649"/>
    </location>
</feature>
<keyword evidence="3" id="KW-1185">Reference proteome</keyword>
<sequence length="667" mass="72557">MPSAKAKVACVEDCDSELGDVKEGTRREARRKTTSGPPPSSMERFRHNTRDGASDSGYSSHGSGTHRRSESSSTQAVSDSAAMPPPPRPAPVQAKSRPVVHPPSSQQNRPQAPTRTASLSTAPVQCSDVNCTDPNCPAAIAARRRSASYQYPAQYAQQYASSPVQYQQLPQYQYAQVQQVATGQPVPQLNAQAPLPSRSTSRQGRPASIHGYPAYDPAQAAMYQQQVLQAQHAEYQRQVALQAQQQQQQAVYQSGYGASAQYPAAAPVQASPTSPNYPPSPTAARTFSARTAAVTPNYDTSHVRYTAPLARTTSARTTSARHNPARTSGVPGAFPTSDRETSESDTDSEYDVSEEEYTSSRPRYTRDGRTTSSSSRRRPSMGKTYVSAPAVPTQSSRERLHRSSRSGTMGDYIYSSDAVDSDRTVRPAIERARTNYSTSTRSSRRPSQSTTTSSRTKSTNLSSLNSGLAGITVEDSRGRRVEYMSLRDRETILAHERSKRWQEDLPPPVTSSRTRRESDHQRRREQAVEDYQDDIRGGPAQVLTAEKLRAAQHPPSSRRRESVSGRSHHTSHSGASKSRRGEGITVESNGTVLHLHGEGTIEVQAGDDGRARLIVNGAGGNGKERERDSAYYGSKSSSSRVGRSRAPSEGGRGRRGSMSVKGERKAS</sequence>
<feature type="compositionally biased region" description="Polar residues" evidence="1">
    <location>
        <begin position="103"/>
        <end position="132"/>
    </location>
</feature>
<evidence type="ECO:0000313" key="3">
    <source>
        <dbReference type="Proteomes" id="UP001337655"/>
    </source>
</evidence>
<feature type="compositionally biased region" description="Basic and acidic residues" evidence="1">
    <location>
        <begin position="43"/>
        <end position="53"/>
    </location>
</feature>
<dbReference type="Proteomes" id="UP001337655">
    <property type="component" value="Unassembled WGS sequence"/>
</dbReference>
<evidence type="ECO:0000313" key="2">
    <source>
        <dbReference type="EMBL" id="KAK5170678.1"/>
    </source>
</evidence>
<feature type="region of interest" description="Disordered" evidence="1">
    <location>
        <begin position="188"/>
        <end position="211"/>
    </location>
</feature>
<feature type="region of interest" description="Disordered" evidence="1">
    <location>
        <begin position="498"/>
        <end position="667"/>
    </location>
</feature>
<gene>
    <name evidence="2" type="ORF">LTR77_005268</name>
</gene>
<dbReference type="AlphaFoldDB" id="A0AAV9PFR6"/>
<feature type="compositionally biased region" description="Polar residues" evidence="1">
    <location>
        <begin position="188"/>
        <end position="203"/>
    </location>
</feature>
<feature type="compositionally biased region" description="Basic and acidic residues" evidence="1">
    <location>
        <begin position="420"/>
        <end position="433"/>
    </location>
</feature>
<name>A0AAV9PFR6_9PEZI</name>
<protein>
    <submittedName>
        <fullName evidence="2">Uncharacterized protein</fullName>
    </submittedName>
</protein>
<reference evidence="2 3" key="1">
    <citation type="submission" date="2023-08" db="EMBL/GenBank/DDBJ databases">
        <title>Black Yeasts Isolated from many extreme environments.</title>
        <authorList>
            <person name="Coleine C."/>
            <person name="Stajich J.E."/>
            <person name="Selbmann L."/>
        </authorList>
    </citation>
    <scope>NUCLEOTIDE SEQUENCE [LARGE SCALE GENOMIC DNA]</scope>
    <source>
        <strain evidence="2 3">CCFEE 5935</strain>
    </source>
</reference>
<proteinExistence type="predicted"/>
<feature type="region of interest" description="Disordered" evidence="1">
    <location>
        <begin position="1"/>
        <end position="132"/>
    </location>
</feature>
<comment type="caution">
    <text evidence="2">The sequence shown here is derived from an EMBL/GenBank/DDBJ whole genome shotgun (WGS) entry which is preliminary data.</text>
</comment>
<feature type="compositionally biased region" description="Low complexity" evidence="1">
    <location>
        <begin position="310"/>
        <end position="321"/>
    </location>
</feature>
<accession>A0AAV9PFR6</accession>
<dbReference type="EMBL" id="JAVRRT010000007">
    <property type="protein sequence ID" value="KAK5170678.1"/>
    <property type="molecule type" value="Genomic_DNA"/>
</dbReference>
<evidence type="ECO:0000256" key="1">
    <source>
        <dbReference type="SAM" id="MobiDB-lite"/>
    </source>
</evidence>
<dbReference type="RefSeq" id="XP_064659876.1">
    <property type="nucleotide sequence ID" value="XM_064802515.1"/>
</dbReference>
<feature type="compositionally biased region" description="Low complexity" evidence="1">
    <location>
        <begin position="434"/>
        <end position="465"/>
    </location>
</feature>
<feature type="region of interest" description="Disordered" evidence="1">
    <location>
        <begin position="304"/>
        <end position="465"/>
    </location>
</feature>
<dbReference type="GeneID" id="89926611"/>
<feature type="compositionally biased region" description="Acidic residues" evidence="1">
    <location>
        <begin position="343"/>
        <end position="357"/>
    </location>
</feature>
<organism evidence="2 3">
    <name type="scientific">Saxophila tyrrhenica</name>
    <dbReference type="NCBI Taxonomy" id="1690608"/>
    <lineage>
        <taxon>Eukaryota</taxon>
        <taxon>Fungi</taxon>
        <taxon>Dikarya</taxon>
        <taxon>Ascomycota</taxon>
        <taxon>Pezizomycotina</taxon>
        <taxon>Dothideomycetes</taxon>
        <taxon>Dothideomycetidae</taxon>
        <taxon>Mycosphaerellales</taxon>
        <taxon>Extremaceae</taxon>
        <taxon>Saxophila</taxon>
    </lineage>
</organism>